<comment type="catalytic activity">
    <reaction evidence="8">
        <text>L-seryl-[protein] + ATP = O-phospho-L-seryl-[protein] + ADP + H(+)</text>
        <dbReference type="Rhea" id="RHEA:17989"/>
        <dbReference type="Rhea" id="RHEA-COMP:9863"/>
        <dbReference type="Rhea" id="RHEA-COMP:11604"/>
        <dbReference type="ChEBI" id="CHEBI:15378"/>
        <dbReference type="ChEBI" id="CHEBI:29999"/>
        <dbReference type="ChEBI" id="CHEBI:30616"/>
        <dbReference type="ChEBI" id="CHEBI:83421"/>
        <dbReference type="ChEBI" id="CHEBI:456216"/>
        <dbReference type="EC" id="2.7.11.1"/>
    </reaction>
</comment>
<evidence type="ECO:0000256" key="7">
    <source>
        <dbReference type="ARBA" id="ARBA00047899"/>
    </source>
</evidence>
<evidence type="ECO:0000259" key="11">
    <source>
        <dbReference type="PROSITE" id="PS50011"/>
    </source>
</evidence>
<dbReference type="CDD" id="cd06577">
    <property type="entry name" value="PASTA_pknB"/>
    <property type="match status" value="2"/>
</dbReference>
<dbReference type="OrthoDB" id="9762169at2"/>
<feature type="compositionally biased region" description="Acidic residues" evidence="9">
    <location>
        <begin position="307"/>
        <end position="318"/>
    </location>
</feature>
<dbReference type="SUPFAM" id="SSF56112">
    <property type="entry name" value="Protein kinase-like (PK-like)"/>
    <property type="match status" value="1"/>
</dbReference>
<dbReference type="EMBL" id="FOKA01000002">
    <property type="protein sequence ID" value="SFA82288.1"/>
    <property type="molecule type" value="Genomic_DNA"/>
</dbReference>
<dbReference type="Gene3D" id="3.30.200.20">
    <property type="entry name" value="Phosphorylase Kinase, domain 1"/>
    <property type="match status" value="1"/>
</dbReference>
<dbReference type="SMART" id="SM00220">
    <property type="entry name" value="S_TKc"/>
    <property type="match status" value="1"/>
</dbReference>
<dbReference type="Pfam" id="PF00069">
    <property type="entry name" value="Pkinase"/>
    <property type="match status" value="1"/>
</dbReference>
<dbReference type="PANTHER" id="PTHR43289:SF34">
    <property type="entry name" value="SERINE_THREONINE-PROTEIN KINASE YBDM-RELATED"/>
    <property type="match status" value="1"/>
</dbReference>
<dbReference type="PROSITE" id="PS50011">
    <property type="entry name" value="PROTEIN_KINASE_DOM"/>
    <property type="match status" value="1"/>
</dbReference>
<feature type="domain" description="Protein kinase" evidence="11">
    <location>
        <begin position="10"/>
        <end position="269"/>
    </location>
</feature>
<dbReference type="PROSITE" id="PS00108">
    <property type="entry name" value="PROTEIN_KINASE_ST"/>
    <property type="match status" value="1"/>
</dbReference>
<dbReference type="PANTHER" id="PTHR43289">
    <property type="entry name" value="MITOGEN-ACTIVATED PROTEIN KINASE KINASE KINASE 20-RELATED"/>
    <property type="match status" value="1"/>
</dbReference>
<reference evidence="13 14" key="1">
    <citation type="submission" date="2016-10" db="EMBL/GenBank/DDBJ databases">
        <authorList>
            <person name="de Groot N.N."/>
        </authorList>
    </citation>
    <scope>NUCLEOTIDE SEQUENCE [LARGE SCALE GENOMIC DNA]</scope>
    <source>
        <strain evidence="13 14">CGMCC 4.6945</strain>
    </source>
</reference>
<evidence type="ECO:0000256" key="6">
    <source>
        <dbReference type="ARBA" id="ARBA00022840"/>
    </source>
</evidence>
<dbReference type="FunFam" id="3.30.200.20:FF:000035">
    <property type="entry name" value="Serine/threonine protein kinase Stk1"/>
    <property type="match status" value="1"/>
</dbReference>
<dbReference type="CDD" id="cd14014">
    <property type="entry name" value="STKc_PknB_like"/>
    <property type="match status" value="1"/>
</dbReference>
<feature type="domain" description="PASTA" evidence="12">
    <location>
        <begin position="589"/>
        <end position="652"/>
    </location>
</feature>
<dbReference type="Proteomes" id="UP000199012">
    <property type="component" value="Unassembled WGS sequence"/>
</dbReference>
<feature type="domain" description="PASTA" evidence="12">
    <location>
        <begin position="522"/>
        <end position="588"/>
    </location>
</feature>
<dbReference type="SUPFAM" id="SSF54184">
    <property type="entry name" value="Penicillin-binding protein 2x (pbp-2x), c-terminal domain"/>
    <property type="match status" value="1"/>
</dbReference>
<accession>A0A1I0W1J3</accession>
<dbReference type="AlphaFoldDB" id="A0A1I0W1J3"/>
<keyword evidence="2 13" id="KW-0723">Serine/threonine-protein kinase</keyword>
<organism evidence="13 14">
    <name type="scientific">Cellulomonas marina</name>
    <dbReference type="NCBI Taxonomy" id="988821"/>
    <lineage>
        <taxon>Bacteria</taxon>
        <taxon>Bacillati</taxon>
        <taxon>Actinomycetota</taxon>
        <taxon>Actinomycetes</taxon>
        <taxon>Micrococcales</taxon>
        <taxon>Cellulomonadaceae</taxon>
        <taxon>Cellulomonas</taxon>
    </lineage>
</organism>
<keyword evidence="6" id="KW-0067">ATP-binding</keyword>
<evidence type="ECO:0000256" key="9">
    <source>
        <dbReference type="SAM" id="MobiDB-lite"/>
    </source>
</evidence>
<keyword evidence="5 13" id="KW-0418">Kinase</keyword>
<proteinExistence type="predicted"/>
<keyword evidence="3" id="KW-0808">Transferase</keyword>
<dbReference type="STRING" id="988821.SAMN05421867_102102"/>
<evidence type="ECO:0000256" key="8">
    <source>
        <dbReference type="ARBA" id="ARBA00048679"/>
    </source>
</evidence>
<keyword evidence="4" id="KW-0547">Nucleotide-binding</keyword>
<dbReference type="FunFam" id="1.10.510.10:FF:000021">
    <property type="entry name" value="Serine/threonine protein kinase"/>
    <property type="match status" value="1"/>
</dbReference>
<name>A0A1I0W1J3_9CELL</name>
<dbReference type="Gene3D" id="3.30.10.20">
    <property type="match status" value="4"/>
</dbReference>
<dbReference type="InterPro" id="IPR008271">
    <property type="entry name" value="Ser/Thr_kinase_AS"/>
</dbReference>
<dbReference type="GO" id="GO:0045717">
    <property type="term" value="P:negative regulation of fatty acid biosynthetic process"/>
    <property type="evidence" value="ECO:0007669"/>
    <property type="project" value="UniProtKB-ARBA"/>
</dbReference>
<evidence type="ECO:0000256" key="10">
    <source>
        <dbReference type="SAM" id="Phobius"/>
    </source>
</evidence>
<feature type="transmembrane region" description="Helical" evidence="10">
    <location>
        <begin position="357"/>
        <end position="379"/>
    </location>
</feature>
<gene>
    <name evidence="13" type="ORF">SAMN05421867_102102</name>
</gene>
<dbReference type="GO" id="GO:0005524">
    <property type="term" value="F:ATP binding"/>
    <property type="evidence" value="ECO:0007669"/>
    <property type="project" value="UniProtKB-KW"/>
</dbReference>
<dbReference type="EC" id="2.7.11.1" evidence="1"/>
<keyword evidence="10" id="KW-0812">Transmembrane</keyword>
<evidence type="ECO:0000259" key="12">
    <source>
        <dbReference type="PROSITE" id="PS51178"/>
    </source>
</evidence>
<keyword evidence="14" id="KW-1185">Reference proteome</keyword>
<dbReference type="GO" id="GO:0004674">
    <property type="term" value="F:protein serine/threonine kinase activity"/>
    <property type="evidence" value="ECO:0007669"/>
    <property type="project" value="UniProtKB-KW"/>
</dbReference>
<dbReference type="Gene3D" id="1.10.510.10">
    <property type="entry name" value="Transferase(Phosphotransferase) domain 1"/>
    <property type="match status" value="1"/>
</dbReference>
<feature type="domain" description="PASTA" evidence="12">
    <location>
        <begin position="383"/>
        <end position="447"/>
    </location>
</feature>
<evidence type="ECO:0000256" key="4">
    <source>
        <dbReference type="ARBA" id="ARBA00022741"/>
    </source>
</evidence>
<feature type="region of interest" description="Disordered" evidence="9">
    <location>
        <begin position="281"/>
        <end position="329"/>
    </location>
</feature>
<evidence type="ECO:0000256" key="1">
    <source>
        <dbReference type="ARBA" id="ARBA00012513"/>
    </source>
</evidence>
<evidence type="ECO:0000256" key="2">
    <source>
        <dbReference type="ARBA" id="ARBA00022527"/>
    </source>
</evidence>
<keyword evidence="10" id="KW-0472">Membrane</keyword>
<dbReference type="Pfam" id="PF03793">
    <property type="entry name" value="PASTA"/>
    <property type="match status" value="3"/>
</dbReference>
<dbReference type="NCBIfam" id="NF033483">
    <property type="entry name" value="PknB_PASTA_kin"/>
    <property type="match status" value="1"/>
</dbReference>
<dbReference type="InterPro" id="IPR005543">
    <property type="entry name" value="PASTA_dom"/>
</dbReference>
<evidence type="ECO:0000256" key="5">
    <source>
        <dbReference type="ARBA" id="ARBA00022777"/>
    </source>
</evidence>
<feature type="compositionally biased region" description="Gly residues" evidence="9">
    <location>
        <begin position="296"/>
        <end position="306"/>
    </location>
</feature>
<dbReference type="SMART" id="SM00740">
    <property type="entry name" value="PASTA"/>
    <property type="match status" value="4"/>
</dbReference>
<dbReference type="InterPro" id="IPR011009">
    <property type="entry name" value="Kinase-like_dom_sf"/>
</dbReference>
<evidence type="ECO:0000313" key="14">
    <source>
        <dbReference type="Proteomes" id="UP000199012"/>
    </source>
</evidence>
<evidence type="ECO:0000313" key="13">
    <source>
        <dbReference type="EMBL" id="SFA82288.1"/>
    </source>
</evidence>
<sequence>MIGRLVDGRYAVVARIARGGMATVYLGVDRRLDREVAVKVMHPHLAEGASGSEFVARFRREARTAARLTHPGLVAVYDQGLDGDTSYLTMEYVDGSNLRRRLGELGALTPGEALGVAEDVLDALATAHRQGLVHRDIKPENVLLAADGRVKLADFGLARAVTEVTSTSTGTMLGTVAYLAPELVAHGASDARTDVYACGILLYEMLTGRQPFTGETPLMVALQHVKERVPAPSALVPWLPVELDELVAALTAPDADERPEHAGAALALLRRTRGALDAAVLSRRPDVPPSLPAPGAGSGGGDGTGEGWDDDPRADDDGATTRLASGPGTTVALPIGAAAFDDDEVPPPHGRRRRRGALLAVLAVLLLLGGGGVAAWWFAAGPGARVAVPALVGREEAAAVALLQDAGLRGERGETFSDEPVGSVVASDPAPGTSVPLDAVVGYTVSLGPDLVDVPTEGVVGALQADAAAVLAAADLQVAYEQAYDDAAGPGFVLGAARPDGAPLEGGQLERGSVVTLTVSQGPAPVTIISVVGQTLDAARAALSQDALEVVVEEAFSDTVDAGRVVSQDPASGTAGHRRDTVTVVVSKGPELVEVPDLTGRQYDDAAAALEALGLRADRTNVLGGIFGTVRSQSVDPGDQVRKGTTVTLTVV</sequence>
<keyword evidence="10" id="KW-1133">Transmembrane helix</keyword>
<evidence type="ECO:0000256" key="3">
    <source>
        <dbReference type="ARBA" id="ARBA00022679"/>
    </source>
</evidence>
<comment type="catalytic activity">
    <reaction evidence="7">
        <text>L-threonyl-[protein] + ATP = O-phospho-L-threonyl-[protein] + ADP + H(+)</text>
        <dbReference type="Rhea" id="RHEA:46608"/>
        <dbReference type="Rhea" id="RHEA-COMP:11060"/>
        <dbReference type="Rhea" id="RHEA-COMP:11605"/>
        <dbReference type="ChEBI" id="CHEBI:15378"/>
        <dbReference type="ChEBI" id="CHEBI:30013"/>
        <dbReference type="ChEBI" id="CHEBI:30616"/>
        <dbReference type="ChEBI" id="CHEBI:61977"/>
        <dbReference type="ChEBI" id="CHEBI:456216"/>
        <dbReference type="EC" id="2.7.11.1"/>
    </reaction>
</comment>
<protein>
    <recommendedName>
        <fullName evidence="1">non-specific serine/threonine protein kinase</fullName>
        <ecNumber evidence="1">2.7.11.1</ecNumber>
    </recommendedName>
</protein>
<dbReference type="PROSITE" id="PS51178">
    <property type="entry name" value="PASTA"/>
    <property type="match status" value="3"/>
</dbReference>
<dbReference type="InterPro" id="IPR000719">
    <property type="entry name" value="Prot_kinase_dom"/>
</dbReference>